<dbReference type="InterPro" id="IPR058744">
    <property type="entry name" value="BstA-like_C"/>
</dbReference>
<comment type="caution">
    <text evidence="2">The sequence shown here is derived from an EMBL/GenBank/DDBJ whole genome shotgun (WGS) entry which is preliminary data.</text>
</comment>
<reference evidence="2" key="2">
    <citation type="journal article" date="2022" name="J. Evol. Biol.">
        <title>Pre- and post-association barriers to host switching in sympatric mutualists.</title>
        <authorList>
            <person name="Dinges Z.M."/>
            <person name="Phillips R.K."/>
            <person name="Lively C.M."/>
            <person name="Bashey F."/>
        </authorList>
    </citation>
    <scope>NUCLEOTIDE SEQUENCE</scope>
    <source>
        <strain evidence="2">MC_266_E_2016</strain>
    </source>
</reference>
<sequence>MSKGLKNNGLNQLASILGTTPIQHQLFHVEKQIEIDGIEMGVLESGVPFLSGRGLERMCGVSHSPFYRLTVNWKEEKTKPRGREIQKILEQYGYREESLFLNAEFNGREVNAFPEPVCMAFLQYYAFTVDEPREQAKNAFIKLARIKFTEYIYQAVGYHPDQKNIDSWKHFHDRIDLTSNAVPPGYFCVFTEIASMIVPMIRIGFVVSDKVIPDISVGRYWSDFWGENSLANEYGERTKYVHYYPDYYPQSKSNPQAPYAYPDSALPVFRAWLRQNYITNNFPKYLLNQVSKKSIDKQDALKLISIFESPELPNKH</sequence>
<evidence type="ECO:0000313" key="2">
    <source>
        <dbReference type="EMBL" id="MDE1480494.1"/>
    </source>
</evidence>
<dbReference type="EMBL" id="JAILSO010000140">
    <property type="protein sequence ID" value="MDE1480494.1"/>
    <property type="molecule type" value="Genomic_DNA"/>
</dbReference>
<accession>A0AAJ1JBC8</accession>
<proteinExistence type="predicted"/>
<evidence type="ECO:0000313" key="3">
    <source>
        <dbReference type="Proteomes" id="UP001222434"/>
    </source>
</evidence>
<dbReference type="AlphaFoldDB" id="A0AAJ1JBC8"/>
<dbReference type="Pfam" id="PF26567">
    <property type="entry name" value="BstA_C"/>
    <property type="match status" value="1"/>
</dbReference>
<reference evidence="2" key="1">
    <citation type="submission" date="2021-08" db="EMBL/GenBank/DDBJ databases">
        <authorList>
            <person name="Papudeshi B."/>
            <person name="Bashey-Visser F."/>
        </authorList>
    </citation>
    <scope>NUCLEOTIDE SEQUENCE</scope>
    <source>
        <strain evidence="2">MC_266_E_2016</strain>
    </source>
</reference>
<gene>
    <name evidence="2" type="ORF">KKJ01_20325</name>
</gene>
<feature type="domain" description="BstA-like C-terminal" evidence="1">
    <location>
        <begin position="168"/>
        <end position="291"/>
    </location>
</feature>
<dbReference type="RefSeq" id="WP_274713876.1">
    <property type="nucleotide sequence ID" value="NZ_JAILSO010000140.1"/>
</dbReference>
<dbReference type="Proteomes" id="UP001222434">
    <property type="component" value="Unassembled WGS sequence"/>
</dbReference>
<protein>
    <recommendedName>
        <fullName evidence="1">BstA-like C-terminal domain-containing protein</fullName>
    </recommendedName>
</protein>
<name>A0AAJ1JBC8_XENBV</name>
<organism evidence="2 3">
    <name type="scientific">Xenorhabdus bovienii</name>
    <name type="common">Xenorhabdus nematophila subsp. bovienii</name>
    <dbReference type="NCBI Taxonomy" id="40576"/>
    <lineage>
        <taxon>Bacteria</taxon>
        <taxon>Pseudomonadati</taxon>
        <taxon>Pseudomonadota</taxon>
        <taxon>Gammaproteobacteria</taxon>
        <taxon>Enterobacterales</taxon>
        <taxon>Morganellaceae</taxon>
        <taxon>Xenorhabdus</taxon>
    </lineage>
</organism>
<evidence type="ECO:0000259" key="1">
    <source>
        <dbReference type="Pfam" id="PF26567"/>
    </source>
</evidence>